<evidence type="ECO:0000313" key="3">
    <source>
        <dbReference type="Proteomes" id="UP000076603"/>
    </source>
</evidence>
<evidence type="ECO:0000313" key="2">
    <source>
        <dbReference type="EMBL" id="KZL93787.1"/>
    </source>
</evidence>
<dbReference type="STRING" id="1121326.CLMAG_08380"/>
<gene>
    <name evidence="2" type="ORF">CLMAG_08380</name>
</gene>
<dbReference type="EMBL" id="LWAE01000001">
    <property type="protein sequence ID" value="KZL93787.1"/>
    <property type="molecule type" value="Genomic_DNA"/>
</dbReference>
<feature type="region of interest" description="Disordered" evidence="1">
    <location>
        <begin position="1"/>
        <end position="44"/>
    </location>
</feature>
<accession>A0A162UDI5</accession>
<dbReference type="AlphaFoldDB" id="A0A162UDI5"/>
<reference evidence="2 3" key="1">
    <citation type="submission" date="2016-04" db="EMBL/GenBank/DDBJ databases">
        <title>Genome sequence of Clostridium magnum DSM 2767.</title>
        <authorList>
            <person name="Poehlein A."/>
            <person name="Uhlig R."/>
            <person name="Fischer R."/>
            <person name="Bahl H."/>
            <person name="Daniel R."/>
        </authorList>
    </citation>
    <scope>NUCLEOTIDE SEQUENCE [LARGE SCALE GENOMIC DNA]</scope>
    <source>
        <strain evidence="2 3">DSM 2767</strain>
    </source>
</reference>
<dbReference type="PATRIC" id="fig|1121326.3.peg.796"/>
<evidence type="ECO:0000256" key="1">
    <source>
        <dbReference type="SAM" id="MobiDB-lite"/>
    </source>
</evidence>
<keyword evidence="3" id="KW-1185">Reference proteome</keyword>
<organism evidence="2 3">
    <name type="scientific">Clostridium magnum DSM 2767</name>
    <dbReference type="NCBI Taxonomy" id="1121326"/>
    <lineage>
        <taxon>Bacteria</taxon>
        <taxon>Bacillati</taxon>
        <taxon>Bacillota</taxon>
        <taxon>Clostridia</taxon>
        <taxon>Eubacteriales</taxon>
        <taxon>Clostridiaceae</taxon>
        <taxon>Clostridium</taxon>
    </lineage>
</organism>
<comment type="caution">
    <text evidence="2">The sequence shown here is derived from an EMBL/GenBank/DDBJ whole genome shotgun (WGS) entry which is preliminary data.</text>
</comment>
<dbReference type="Proteomes" id="UP000076603">
    <property type="component" value="Unassembled WGS sequence"/>
</dbReference>
<feature type="compositionally biased region" description="Basic and acidic residues" evidence="1">
    <location>
        <begin position="30"/>
        <end position="44"/>
    </location>
</feature>
<name>A0A162UDI5_9CLOT</name>
<protein>
    <submittedName>
        <fullName evidence="2">Uncharacterized protein</fullName>
    </submittedName>
</protein>
<sequence length="44" mass="5040">MGVKGKFTNRQVSAMGIDKMDNGKNLYKQGQKDKQRKNDNVRPD</sequence>
<proteinExistence type="predicted"/>
<dbReference type="RefSeq" id="WP_278329753.1">
    <property type="nucleotide sequence ID" value="NZ_FQXL01000012.1"/>
</dbReference>